<evidence type="ECO:0000256" key="15">
    <source>
        <dbReference type="HAMAP-Rule" id="MF_00103"/>
    </source>
</evidence>
<evidence type="ECO:0000256" key="4">
    <source>
        <dbReference type="ARBA" id="ARBA00022723"/>
    </source>
</evidence>
<comment type="similarity">
    <text evidence="2 15">Belongs to the FPG family.</text>
</comment>
<dbReference type="CDD" id="cd08966">
    <property type="entry name" value="EcFpg-like_N"/>
    <property type="match status" value="1"/>
</dbReference>
<dbReference type="InterPro" id="IPR010663">
    <property type="entry name" value="Znf_FPG/IleRS"/>
</dbReference>
<keyword evidence="9 15" id="KW-0238">DNA-binding</keyword>
<evidence type="ECO:0000259" key="16">
    <source>
        <dbReference type="PROSITE" id="PS51066"/>
    </source>
</evidence>
<evidence type="ECO:0000256" key="11">
    <source>
        <dbReference type="ARBA" id="ARBA00023239"/>
    </source>
</evidence>
<organism evidence="18 19">
    <name type="scientific">Sneathiella chungangensis</name>
    <dbReference type="NCBI Taxonomy" id="1418234"/>
    <lineage>
        <taxon>Bacteria</taxon>
        <taxon>Pseudomonadati</taxon>
        <taxon>Pseudomonadota</taxon>
        <taxon>Alphaproteobacteria</taxon>
        <taxon>Sneathiellales</taxon>
        <taxon>Sneathiellaceae</taxon>
        <taxon>Sneathiella</taxon>
    </lineage>
</organism>
<dbReference type="EC" id="3.2.2.23" evidence="15"/>
<dbReference type="GO" id="GO:0008270">
    <property type="term" value="F:zinc ion binding"/>
    <property type="evidence" value="ECO:0007669"/>
    <property type="project" value="UniProtKB-UniRule"/>
</dbReference>
<dbReference type="FunFam" id="1.10.8.50:FF:000003">
    <property type="entry name" value="Formamidopyrimidine-DNA glycosylase"/>
    <property type="match status" value="1"/>
</dbReference>
<keyword evidence="8 15" id="KW-0862">Zinc</keyword>
<evidence type="ECO:0000256" key="9">
    <source>
        <dbReference type="ARBA" id="ARBA00023125"/>
    </source>
</evidence>
<dbReference type="AlphaFoldDB" id="A0A845ML74"/>
<dbReference type="InterPro" id="IPR000214">
    <property type="entry name" value="Znf_DNA_glyclase/AP_lyase"/>
</dbReference>
<evidence type="ECO:0000256" key="5">
    <source>
        <dbReference type="ARBA" id="ARBA00022763"/>
    </source>
</evidence>
<keyword evidence="11 15" id="KW-0456">Lyase</keyword>
<dbReference type="Gene3D" id="3.20.190.10">
    <property type="entry name" value="MutM-like, N-terminal"/>
    <property type="match status" value="1"/>
</dbReference>
<dbReference type="Gene3D" id="1.10.8.50">
    <property type="match status" value="1"/>
</dbReference>
<comment type="function">
    <text evidence="15">Involved in base excision repair of DNA damaged by oxidation or by mutagenic agents. Acts as DNA glycosylase that recognizes and removes damaged bases. Has a preference for oxidized purines, such as 7,8-dihydro-8-oxoguanine (8-oxoG). Has AP (apurinic/apyrimidinic) lyase activity and introduces nicks in the DNA strand. Cleaves the DNA backbone by beta-delta elimination to generate a single-strand break at the site of the removed base with both 3'- and 5'-phosphates.</text>
</comment>
<dbReference type="RefSeq" id="WP_161340483.1">
    <property type="nucleotide sequence ID" value="NZ_JBHSDG010000003.1"/>
</dbReference>
<dbReference type="InterPro" id="IPR015887">
    <property type="entry name" value="DNA_glyclase_Znf_dom_DNA_BS"/>
</dbReference>
<feature type="active site" description="Proton donor; for beta-elimination activity" evidence="15">
    <location>
        <position position="58"/>
    </location>
</feature>
<dbReference type="EMBL" id="WTVA01000015">
    <property type="protein sequence ID" value="MZR24020.1"/>
    <property type="molecule type" value="Genomic_DNA"/>
</dbReference>
<dbReference type="SMART" id="SM01232">
    <property type="entry name" value="H2TH"/>
    <property type="match status" value="1"/>
</dbReference>
<evidence type="ECO:0000313" key="18">
    <source>
        <dbReference type="EMBL" id="MZR24020.1"/>
    </source>
</evidence>
<dbReference type="GO" id="GO:0140078">
    <property type="term" value="F:class I DNA-(apurinic or apyrimidinic site) endonuclease activity"/>
    <property type="evidence" value="ECO:0007669"/>
    <property type="project" value="UniProtKB-EC"/>
</dbReference>
<dbReference type="NCBIfam" id="NF002211">
    <property type="entry name" value="PRK01103.1"/>
    <property type="match status" value="1"/>
</dbReference>
<comment type="catalytic activity">
    <reaction evidence="1 15">
        <text>Hydrolysis of DNA containing ring-opened 7-methylguanine residues, releasing 2,6-diamino-4-hydroxy-5-(N-methyl)formamidopyrimidine.</text>
        <dbReference type="EC" id="3.2.2.23"/>
    </reaction>
</comment>
<evidence type="ECO:0000256" key="2">
    <source>
        <dbReference type="ARBA" id="ARBA00009409"/>
    </source>
</evidence>
<keyword evidence="5 15" id="KW-0227">DNA damage</keyword>
<dbReference type="Proteomes" id="UP000445696">
    <property type="component" value="Unassembled WGS sequence"/>
</dbReference>
<accession>A0A845ML74</accession>
<dbReference type="Pfam" id="PF01149">
    <property type="entry name" value="Fapy_DNA_glyco"/>
    <property type="match status" value="1"/>
</dbReference>
<dbReference type="SUPFAM" id="SSF57716">
    <property type="entry name" value="Glucocorticoid receptor-like (DNA-binding domain)"/>
    <property type="match status" value="1"/>
</dbReference>
<keyword evidence="7 15" id="KW-0378">Hydrolase</keyword>
<evidence type="ECO:0000256" key="1">
    <source>
        <dbReference type="ARBA" id="ARBA00001668"/>
    </source>
</evidence>
<dbReference type="SMART" id="SM00898">
    <property type="entry name" value="Fapy_DNA_glyco"/>
    <property type="match status" value="1"/>
</dbReference>
<dbReference type="PANTHER" id="PTHR22993:SF9">
    <property type="entry name" value="FORMAMIDOPYRIMIDINE-DNA GLYCOSYLASE"/>
    <property type="match status" value="1"/>
</dbReference>
<keyword evidence="10 15" id="KW-0234">DNA repair</keyword>
<keyword evidence="6 15" id="KW-0863">Zinc-finger</keyword>
<evidence type="ECO:0000256" key="14">
    <source>
        <dbReference type="ARBA" id="ARBA00044632"/>
    </source>
</evidence>
<reference evidence="18 19" key="1">
    <citation type="journal article" date="2014" name="Int. J. Syst. Evol. Microbiol.">
        <title>Sneathiella chungangensis sp. nov., isolated from a marine sand, and emended description of the genus Sneathiella.</title>
        <authorList>
            <person name="Siamphan C."/>
            <person name="Kim H."/>
            <person name="Lee J.S."/>
            <person name="Kim W."/>
        </authorList>
    </citation>
    <scope>NUCLEOTIDE SEQUENCE [LARGE SCALE GENOMIC DNA]</scope>
    <source>
        <strain evidence="18 19">KCTC 32476</strain>
    </source>
</reference>
<feature type="active site" description="Schiff-base intermediate with DNA" evidence="15">
    <location>
        <position position="2"/>
    </location>
</feature>
<dbReference type="PROSITE" id="PS51066">
    <property type="entry name" value="ZF_FPG_2"/>
    <property type="match status" value="1"/>
</dbReference>
<feature type="domain" description="Formamidopyrimidine-DNA glycosylase catalytic" evidence="17">
    <location>
        <begin position="2"/>
        <end position="117"/>
    </location>
</feature>
<dbReference type="InterPro" id="IPR035937">
    <property type="entry name" value="FPG_N"/>
</dbReference>
<keyword evidence="4 15" id="KW-0479">Metal-binding</keyword>
<dbReference type="InterPro" id="IPR020629">
    <property type="entry name" value="FPG_Glyclase"/>
</dbReference>
<protein>
    <recommendedName>
        <fullName evidence="15">Formamidopyrimidine-DNA glycosylase</fullName>
        <shortName evidence="15">Fapy-DNA glycosylase</shortName>
        <ecNumber evidence="15">3.2.2.23</ecNumber>
    </recommendedName>
    <alternativeName>
        <fullName evidence="15">DNA-(apurinic or apyrimidinic site) lyase MutM</fullName>
        <shortName evidence="15">AP lyase MutM</shortName>
        <ecNumber evidence="15">4.2.99.18</ecNumber>
    </alternativeName>
</protein>
<evidence type="ECO:0000259" key="17">
    <source>
        <dbReference type="PROSITE" id="PS51068"/>
    </source>
</evidence>
<evidence type="ECO:0000256" key="7">
    <source>
        <dbReference type="ARBA" id="ARBA00022801"/>
    </source>
</evidence>
<evidence type="ECO:0000256" key="3">
    <source>
        <dbReference type="ARBA" id="ARBA00011245"/>
    </source>
</evidence>
<dbReference type="InterPro" id="IPR015886">
    <property type="entry name" value="H2TH_FPG"/>
</dbReference>
<dbReference type="InterPro" id="IPR012319">
    <property type="entry name" value="FPG_cat"/>
</dbReference>
<dbReference type="PROSITE" id="PS51068">
    <property type="entry name" value="FPG_CAT"/>
    <property type="match status" value="1"/>
</dbReference>
<dbReference type="OrthoDB" id="9800855at2"/>
<dbReference type="SUPFAM" id="SSF46946">
    <property type="entry name" value="S13-like H2TH domain"/>
    <property type="match status" value="1"/>
</dbReference>
<feature type="domain" description="FPG-type" evidence="16">
    <location>
        <begin position="242"/>
        <end position="278"/>
    </location>
</feature>
<comment type="caution">
    <text evidence="18">The sequence shown here is derived from an EMBL/GenBank/DDBJ whole genome shotgun (WGS) entry which is preliminary data.</text>
</comment>
<dbReference type="GO" id="GO:0034039">
    <property type="term" value="F:8-oxo-7,8-dihydroguanine DNA N-glycosylase activity"/>
    <property type="evidence" value="ECO:0007669"/>
    <property type="project" value="TreeGrafter"/>
</dbReference>
<dbReference type="InterPro" id="IPR010979">
    <property type="entry name" value="Ribosomal_uS13-like_H2TH"/>
</dbReference>
<comment type="subunit">
    <text evidence="3 15">Monomer.</text>
</comment>
<dbReference type="HAMAP" id="MF_00103">
    <property type="entry name" value="Fapy_DNA_glycosyl"/>
    <property type="match status" value="1"/>
</dbReference>
<feature type="binding site" evidence="15">
    <location>
        <position position="157"/>
    </location>
    <ligand>
        <name>DNA</name>
        <dbReference type="ChEBI" id="CHEBI:16991"/>
    </ligand>
</feature>
<dbReference type="PROSITE" id="PS01242">
    <property type="entry name" value="ZF_FPG_1"/>
    <property type="match status" value="1"/>
</dbReference>
<dbReference type="NCBIfam" id="TIGR00577">
    <property type="entry name" value="fpg"/>
    <property type="match status" value="1"/>
</dbReference>
<feature type="binding site" evidence="15">
    <location>
        <position position="95"/>
    </location>
    <ligand>
        <name>DNA</name>
        <dbReference type="ChEBI" id="CHEBI:16991"/>
    </ligand>
</feature>
<evidence type="ECO:0000256" key="10">
    <source>
        <dbReference type="ARBA" id="ARBA00023204"/>
    </source>
</evidence>
<dbReference type="EC" id="4.2.99.18" evidence="15"/>
<sequence length="278" mass="30520">MPELPEVETVCRGLADALIGDRFTAVTLRRENLRFPFADGFAAALTGRRIEAIRRRAKYILMSLEGGTVMIGHLGMSGSFRIEPAPDPQSPLDKHDHVIFETERGLRVRYHDPRRFGFMLLTSGDLLDSHPQLAGIGPEPLGNEFSGPVLADRLRGRKSPIKTALLDQTVVAGVGNIYACEALHRSGISPRRLAENVTGRRADLLAAAIRTVLEEAILSGGSTLRNYSHTTGELGYFQHRFLVYDKEGGACAKDGCGGTIRRITQSGRSTFYCPKCQR</sequence>
<feature type="binding site" evidence="15">
    <location>
        <position position="114"/>
    </location>
    <ligand>
        <name>DNA</name>
        <dbReference type="ChEBI" id="CHEBI:16991"/>
    </ligand>
</feature>
<dbReference type="Pfam" id="PF06827">
    <property type="entry name" value="zf-FPG_IleRS"/>
    <property type="match status" value="1"/>
</dbReference>
<evidence type="ECO:0000313" key="19">
    <source>
        <dbReference type="Proteomes" id="UP000445696"/>
    </source>
</evidence>
<keyword evidence="12 15" id="KW-0511">Multifunctional enzyme</keyword>
<keyword evidence="19" id="KW-1185">Reference proteome</keyword>
<gene>
    <name evidence="15 18" type="primary">mutM</name>
    <name evidence="15" type="synonym">fpg</name>
    <name evidence="18" type="ORF">GQF03_16920</name>
</gene>
<feature type="active site" description="Proton donor" evidence="15">
    <location>
        <position position="3"/>
    </location>
</feature>
<dbReference type="SUPFAM" id="SSF81624">
    <property type="entry name" value="N-terminal domain of MutM-like DNA repair proteins"/>
    <property type="match status" value="1"/>
</dbReference>
<comment type="catalytic activity">
    <reaction evidence="14 15">
        <text>2'-deoxyribonucleotide-(2'-deoxyribose 5'-phosphate)-2'-deoxyribonucleotide-DNA = a 3'-end 2'-deoxyribonucleotide-(2,3-dehydro-2,3-deoxyribose 5'-phosphate)-DNA + a 5'-end 5'-phospho-2'-deoxyribonucleoside-DNA + H(+)</text>
        <dbReference type="Rhea" id="RHEA:66592"/>
        <dbReference type="Rhea" id="RHEA-COMP:13180"/>
        <dbReference type="Rhea" id="RHEA-COMP:16897"/>
        <dbReference type="Rhea" id="RHEA-COMP:17067"/>
        <dbReference type="ChEBI" id="CHEBI:15378"/>
        <dbReference type="ChEBI" id="CHEBI:136412"/>
        <dbReference type="ChEBI" id="CHEBI:157695"/>
        <dbReference type="ChEBI" id="CHEBI:167181"/>
        <dbReference type="EC" id="4.2.99.18"/>
    </reaction>
</comment>
<keyword evidence="13 15" id="KW-0326">Glycosidase</keyword>
<evidence type="ECO:0000256" key="12">
    <source>
        <dbReference type="ARBA" id="ARBA00023268"/>
    </source>
</evidence>
<dbReference type="Pfam" id="PF06831">
    <property type="entry name" value="H2TH"/>
    <property type="match status" value="1"/>
</dbReference>
<evidence type="ECO:0000256" key="13">
    <source>
        <dbReference type="ARBA" id="ARBA00023295"/>
    </source>
</evidence>
<dbReference type="PANTHER" id="PTHR22993">
    <property type="entry name" value="FORMAMIDOPYRIMIDINE-DNA GLYCOSYLASE"/>
    <property type="match status" value="1"/>
</dbReference>
<evidence type="ECO:0000256" key="6">
    <source>
        <dbReference type="ARBA" id="ARBA00022771"/>
    </source>
</evidence>
<dbReference type="GO" id="GO:0003684">
    <property type="term" value="F:damaged DNA binding"/>
    <property type="evidence" value="ECO:0007669"/>
    <property type="project" value="InterPro"/>
</dbReference>
<name>A0A845ML74_9PROT</name>
<proteinExistence type="inferred from homology"/>
<comment type="cofactor">
    <cofactor evidence="15">
        <name>Zn(2+)</name>
        <dbReference type="ChEBI" id="CHEBI:29105"/>
    </cofactor>
    <text evidence="15">Binds 1 zinc ion per subunit.</text>
</comment>
<dbReference type="GO" id="GO:0006284">
    <property type="term" value="P:base-excision repair"/>
    <property type="evidence" value="ECO:0007669"/>
    <property type="project" value="InterPro"/>
</dbReference>
<feature type="active site" description="Proton donor; for delta-elimination activity" evidence="15">
    <location>
        <position position="268"/>
    </location>
</feature>
<evidence type="ECO:0000256" key="8">
    <source>
        <dbReference type="ARBA" id="ARBA00022833"/>
    </source>
</evidence>